<dbReference type="Pfam" id="PF16694">
    <property type="entry name" value="Cytochrome_P460"/>
    <property type="match status" value="1"/>
</dbReference>
<proteinExistence type="predicted"/>
<keyword evidence="4" id="KW-1185">Reference proteome</keyword>
<reference evidence="3 4" key="1">
    <citation type="submission" date="2018-05" db="EMBL/GenBank/DDBJ databases">
        <title>Abyssibacter profundi OUC007T gen. nov., sp. nov, a marine bacterium isolated from seawater of the Mariana Trench.</title>
        <authorList>
            <person name="Zhou S."/>
        </authorList>
    </citation>
    <scope>NUCLEOTIDE SEQUENCE [LARGE SCALE GENOMIC DNA]</scope>
    <source>
        <strain evidence="3 4">OUC007</strain>
    </source>
</reference>
<comment type="caution">
    <text evidence="3">The sequence shown here is derived from an EMBL/GenBank/DDBJ whole genome shotgun (WGS) entry which is preliminary data.</text>
</comment>
<feature type="signal peptide" evidence="1">
    <location>
        <begin position="1"/>
        <end position="23"/>
    </location>
</feature>
<dbReference type="EMBL" id="QEQK01000020">
    <property type="protein sequence ID" value="PWN54677.1"/>
    <property type="molecule type" value="Genomic_DNA"/>
</dbReference>
<name>A0A383XPX3_9GAMM</name>
<evidence type="ECO:0000259" key="2">
    <source>
        <dbReference type="Pfam" id="PF16694"/>
    </source>
</evidence>
<dbReference type="RefSeq" id="WP_109721598.1">
    <property type="nucleotide sequence ID" value="NZ_QEQK01000020.1"/>
</dbReference>
<dbReference type="OrthoDB" id="6310568at2"/>
<dbReference type="AlphaFoldDB" id="A0A383XPX3"/>
<dbReference type="Gene3D" id="3.50.70.20">
    <property type="entry name" value="Cytochrome P460"/>
    <property type="match status" value="1"/>
</dbReference>
<accession>A0A383XPX3</accession>
<keyword evidence="1" id="KW-0732">Signal</keyword>
<dbReference type="Proteomes" id="UP000251800">
    <property type="component" value="Unassembled WGS sequence"/>
</dbReference>
<feature type="domain" description="Cytochrome P460" evidence="2">
    <location>
        <begin position="88"/>
        <end position="190"/>
    </location>
</feature>
<sequence length="199" mass="22373">MKQIVLGLAVALILAVGPALVEAGDEASPYPQHIKMFDTPPAYAEQLGDYRRRWERLTGFEYSGLHWNQFIMVYTNLGGEVYQNNYLEFMRWYEDPDEPDNLPQYQPYPVGTVVLKENFLAEEGKPTQATTVTAMIKQPPGYAPAAGDWEYLQFDAAGRIIVAGRGDDPAIHALCADCHNNMAERDYIFSQIYSAAGRD</sequence>
<gene>
    <name evidence="3" type="ORF">DEH80_16355</name>
</gene>
<dbReference type="InterPro" id="IPR032033">
    <property type="entry name" value="Cytochrome_P460"/>
</dbReference>
<dbReference type="CDD" id="cd20716">
    <property type="entry name" value="cyt_P460_fam"/>
    <property type="match status" value="1"/>
</dbReference>
<protein>
    <recommendedName>
        <fullName evidence="2">Cytochrome P460 domain-containing protein</fullName>
    </recommendedName>
</protein>
<dbReference type="InterPro" id="IPR038142">
    <property type="entry name" value="Cytochrome_P460_sp"/>
</dbReference>
<evidence type="ECO:0000313" key="4">
    <source>
        <dbReference type="Proteomes" id="UP000251800"/>
    </source>
</evidence>
<evidence type="ECO:0000256" key="1">
    <source>
        <dbReference type="SAM" id="SignalP"/>
    </source>
</evidence>
<feature type="chain" id="PRO_5016574409" description="Cytochrome P460 domain-containing protein" evidence="1">
    <location>
        <begin position="24"/>
        <end position="199"/>
    </location>
</feature>
<evidence type="ECO:0000313" key="3">
    <source>
        <dbReference type="EMBL" id="PWN54677.1"/>
    </source>
</evidence>
<organism evidence="3 4">
    <name type="scientific">Abyssibacter profundi</name>
    <dbReference type="NCBI Taxonomy" id="2182787"/>
    <lineage>
        <taxon>Bacteria</taxon>
        <taxon>Pseudomonadati</taxon>
        <taxon>Pseudomonadota</taxon>
        <taxon>Gammaproteobacteria</taxon>
        <taxon>Chromatiales</taxon>
        <taxon>Oceanococcaceae</taxon>
        <taxon>Abyssibacter</taxon>
    </lineage>
</organism>